<reference evidence="1 2" key="1">
    <citation type="journal article" date="2023" name="bioRxiv">
        <title>Conserved and derived expression patterns and positive selection on dental genes reveal complex evolutionary context of ever-growing rodent molars.</title>
        <authorList>
            <person name="Calamari Z.T."/>
            <person name="Song A."/>
            <person name="Cohen E."/>
            <person name="Akter M."/>
            <person name="Roy R.D."/>
            <person name="Hallikas O."/>
            <person name="Christensen M.M."/>
            <person name="Li P."/>
            <person name="Marangoni P."/>
            <person name="Jernvall J."/>
            <person name="Klein O.D."/>
        </authorList>
    </citation>
    <scope>NUCLEOTIDE SEQUENCE [LARGE SCALE GENOMIC DNA]</scope>
    <source>
        <strain evidence="1">V071</strain>
    </source>
</reference>
<keyword evidence="2" id="KW-1185">Reference proteome</keyword>
<proteinExistence type="predicted"/>
<dbReference type="Proteomes" id="UP001488838">
    <property type="component" value="Unassembled WGS sequence"/>
</dbReference>
<comment type="caution">
    <text evidence="1">The sequence shown here is derived from an EMBL/GenBank/DDBJ whole genome shotgun (WGS) entry which is preliminary data.</text>
</comment>
<evidence type="ECO:0000313" key="1">
    <source>
        <dbReference type="EMBL" id="KAK7815211.1"/>
    </source>
</evidence>
<gene>
    <name evidence="1" type="ORF">U0070_021174</name>
</gene>
<evidence type="ECO:0000313" key="2">
    <source>
        <dbReference type="Proteomes" id="UP001488838"/>
    </source>
</evidence>
<protein>
    <submittedName>
        <fullName evidence="1">Uncharacterized protein</fullName>
    </submittedName>
</protein>
<dbReference type="AlphaFoldDB" id="A0AAW0ILZ9"/>
<dbReference type="EMBL" id="JBBHLL010000115">
    <property type="protein sequence ID" value="KAK7815211.1"/>
    <property type="molecule type" value="Genomic_DNA"/>
</dbReference>
<name>A0AAW0ILZ9_MYOGA</name>
<organism evidence="1 2">
    <name type="scientific">Myodes glareolus</name>
    <name type="common">Bank vole</name>
    <name type="synonym">Clethrionomys glareolus</name>
    <dbReference type="NCBI Taxonomy" id="447135"/>
    <lineage>
        <taxon>Eukaryota</taxon>
        <taxon>Metazoa</taxon>
        <taxon>Chordata</taxon>
        <taxon>Craniata</taxon>
        <taxon>Vertebrata</taxon>
        <taxon>Euteleostomi</taxon>
        <taxon>Mammalia</taxon>
        <taxon>Eutheria</taxon>
        <taxon>Euarchontoglires</taxon>
        <taxon>Glires</taxon>
        <taxon>Rodentia</taxon>
        <taxon>Myomorpha</taxon>
        <taxon>Muroidea</taxon>
        <taxon>Cricetidae</taxon>
        <taxon>Arvicolinae</taxon>
        <taxon>Myodes</taxon>
    </lineage>
</organism>
<sequence length="69" mass="7653">MNKGSTNSYQAETNEGLKHRKLRGTFHIHDTTIHRVLGFLKQIAQVNHTWLPIKSDVGAALQSLGLADS</sequence>
<accession>A0AAW0ILZ9</accession>